<comment type="similarity">
    <text evidence="4 5">Belongs to the TonB-dependent receptor family.</text>
</comment>
<gene>
    <name evidence="7" type="ORF">KWG56_05580</name>
</gene>
<organism evidence="7 8">
    <name type="scientific">Brevundimonas nasdae</name>
    <dbReference type="NCBI Taxonomy" id="172043"/>
    <lineage>
        <taxon>Bacteria</taxon>
        <taxon>Pseudomonadati</taxon>
        <taxon>Pseudomonadota</taxon>
        <taxon>Alphaproteobacteria</taxon>
        <taxon>Caulobacterales</taxon>
        <taxon>Caulobacteraceae</taxon>
        <taxon>Brevundimonas</taxon>
    </lineage>
</organism>
<dbReference type="InterPro" id="IPR000531">
    <property type="entry name" value="Beta-barrel_TonB"/>
</dbReference>
<feature type="domain" description="Secretin/TonB short N-terminal" evidence="6">
    <location>
        <begin position="24"/>
        <end position="75"/>
    </location>
</feature>
<keyword evidence="5" id="KW-0798">TonB box</keyword>
<dbReference type="PANTHER" id="PTHR47234">
    <property type="match status" value="1"/>
</dbReference>
<evidence type="ECO:0000313" key="7">
    <source>
        <dbReference type="EMBL" id="QYC11446.1"/>
    </source>
</evidence>
<evidence type="ECO:0000256" key="4">
    <source>
        <dbReference type="PROSITE-ProRule" id="PRU01360"/>
    </source>
</evidence>
<keyword evidence="4" id="KW-1134">Transmembrane beta strand</keyword>
<evidence type="ECO:0000313" key="8">
    <source>
        <dbReference type="Proteomes" id="UP000824334"/>
    </source>
</evidence>
<evidence type="ECO:0000256" key="5">
    <source>
        <dbReference type="RuleBase" id="RU003357"/>
    </source>
</evidence>
<dbReference type="Pfam" id="PF07660">
    <property type="entry name" value="STN"/>
    <property type="match status" value="1"/>
</dbReference>
<dbReference type="Pfam" id="PF07715">
    <property type="entry name" value="Plug"/>
    <property type="match status" value="1"/>
</dbReference>
<dbReference type="GeneID" id="94374726"/>
<dbReference type="Proteomes" id="UP000824334">
    <property type="component" value="Chromosome"/>
</dbReference>
<evidence type="ECO:0000256" key="3">
    <source>
        <dbReference type="ARBA" id="ARBA00023237"/>
    </source>
</evidence>
<keyword evidence="8" id="KW-1185">Reference proteome</keyword>
<keyword evidence="7" id="KW-0675">Receptor</keyword>
<protein>
    <submittedName>
        <fullName evidence="7">TonB-dependent receptor</fullName>
    </submittedName>
</protein>
<dbReference type="EMBL" id="CP080034">
    <property type="protein sequence ID" value="QYC11446.1"/>
    <property type="molecule type" value="Genomic_DNA"/>
</dbReference>
<evidence type="ECO:0000256" key="1">
    <source>
        <dbReference type="ARBA" id="ARBA00022448"/>
    </source>
</evidence>
<sequence>MRAYDIPTGGLADGLAAFTAASGAKILYGAEVTTGRRTQGLRGRYTVDNGLVELLRGTGLSVRRARPDVWVVVDPHQTRTSAEAPTLEEVVVTGSLIRGAGDGPSPVTVIRRDDMERAGHGTVAQALAALPQNFGGTGNEGALGNGGDRSGSNGNFASGVNLRGLGSDATLVLINGRRMGGSGAFGDFADISTIPTIAISRIDVLLDGASALYGSDAIGGVVNVILRRDYEGAETRVRVGRTWDGPSGEHQFGQSLGARWTSGSILAAYEYNDREALPASDRRLAGDADLRWRGGSDRRLYYAAPGNIVLLDPAVGYLPAYAIPGGQDGTALQPSDFIAGAVNYGNQRAGLNVLPRQTRHSGFLALNQALGDRLHSNADARFGRRDYETISAPLITVLNVTRANPYFVSPVGASAHTIAYSFANELPNPVTNGHVESLGLSLGLDGDLFSDWRLSTYVAYASETGDNLATGQLNSLFLREALGATPDNPATTYSAARDGYLNPFAGIPVNDPATLAFISQGWARSEFETTTTTYNLQVDGSLFDLPAGPLRLALGGGYRQETFWRRISNFSSAATPTIGAPADFDRDVAFGFAELRAPLFGPDNARPGLRRLELSAALRFEDYGDIGSTTNPKLGLIWAPAQDWIVRANYGSSFRAPNLRELHDPARQSPTFIASGGQATTLSMILYGGNPDLKPEEADTWTAGAEYRPAELEGLTLTANWFRTTFDSRIGQPTSENTALALSDPSYTAFVRRVDPANNAADRDAVQEILDRPSTSLGSQYPATAYGAIVDARWVNTSQVDVEGLDLGVRHAVAYGSDRLETTLNLTYLTRYDVQTTPTSPVVSRLDQPAYPLSLRGRGGLTWSRDAWSASGHLNYVGDYADLTGRRIGAWLTADAHLRYAPTNGPLAGATVSLTVQNLTDQDPPFYDAIEGVGYDAANADVRGRFIAVQLKRAW</sequence>
<accession>A0ABX8TJP6</accession>
<dbReference type="PANTHER" id="PTHR47234:SF2">
    <property type="entry name" value="TONB-DEPENDENT RECEPTOR"/>
    <property type="match status" value="1"/>
</dbReference>
<dbReference type="InterPro" id="IPR011662">
    <property type="entry name" value="Secretin/TonB_short_N"/>
</dbReference>
<name>A0ABX8TJP6_9CAUL</name>
<dbReference type="PROSITE" id="PS52016">
    <property type="entry name" value="TONB_DEPENDENT_REC_3"/>
    <property type="match status" value="1"/>
</dbReference>
<keyword evidence="4" id="KW-0812">Transmembrane</keyword>
<dbReference type="InterPro" id="IPR039426">
    <property type="entry name" value="TonB-dep_rcpt-like"/>
</dbReference>
<dbReference type="SMART" id="SM00965">
    <property type="entry name" value="STN"/>
    <property type="match status" value="1"/>
</dbReference>
<evidence type="ECO:0000259" key="6">
    <source>
        <dbReference type="SMART" id="SM00965"/>
    </source>
</evidence>
<evidence type="ECO:0000256" key="2">
    <source>
        <dbReference type="ARBA" id="ARBA00023136"/>
    </source>
</evidence>
<keyword evidence="2 4" id="KW-0472">Membrane</keyword>
<dbReference type="CDD" id="cd01347">
    <property type="entry name" value="ligand_gated_channel"/>
    <property type="match status" value="1"/>
</dbReference>
<dbReference type="RefSeq" id="WP_219354025.1">
    <property type="nucleotide sequence ID" value="NZ_CP080034.1"/>
</dbReference>
<reference evidence="7 8" key="1">
    <citation type="submission" date="2021-07" db="EMBL/GenBank/DDBJ databases">
        <title>Isolation and characterization of bacteria from a gold mining with a capacity of golden bioaccumulation.</title>
        <authorList>
            <person name="Yang X.J."/>
        </authorList>
    </citation>
    <scope>NUCLEOTIDE SEQUENCE [LARGE SCALE GENOMIC DNA]</scope>
    <source>
        <strain evidence="7 8">Au29</strain>
    </source>
</reference>
<keyword evidence="3 4" id="KW-0998">Cell outer membrane</keyword>
<proteinExistence type="inferred from homology"/>
<dbReference type="Pfam" id="PF00593">
    <property type="entry name" value="TonB_dep_Rec_b-barrel"/>
    <property type="match status" value="1"/>
</dbReference>
<keyword evidence="1 4" id="KW-0813">Transport</keyword>
<dbReference type="InterPro" id="IPR012910">
    <property type="entry name" value="Plug_dom"/>
</dbReference>
<comment type="subcellular location">
    <subcellularLocation>
        <location evidence="4">Cell outer membrane</location>
        <topology evidence="4">Multi-pass membrane protein</topology>
    </subcellularLocation>
</comment>